<dbReference type="OrthoDB" id="5985073at2759"/>
<sequence length="137" mass="14298">MFAYNALFAVAACAFATQVQVSAQTTPVCNRSYTVQPGDFCDGISAAQNVSTYQLANVNPVINPMCTNLFVGQTLCLGLVGQDCDEVHVVAAGDGCWSIANDAAISLADLFANNPNINAPNCTNIYGGEVLCIAPRS</sequence>
<keyword evidence="2" id="KW-0843">Virulence</keyword>
<dbReference type="InterPro" id="IPR018392">
    <property type="entry name" value="LysM"/>
</dbReference>
<feature type="domain" description="LysM" evidence="4">
    <location>
        <begin position="31"/>
        <end position="77"/>
    </location>
</feature>
<keyword evidence="1" id="KW-0147">Chitin-binding</keyword>
<evidence type="ECO:0000256" key="1">
    <source>
        <dbReference type="ARBA" id="ARBA00022669"/>
    </source>
</evidence>
<reference evidence="5 6" key="1">
    <citation type="journal article" date="2020" name="ISME J.">
        <title>Uncovering the hidden diversity of litter-decomposition mechanisms in mushroom-forming fungi.</title>
        <authorList>
            <person name="Floudas D."/>
            <person name="Bentzer J."/>
            <person name="Ahren D."/>
            <person name="Johansson T."/>
            <person name="Persson P."/>
            <person name="Tunlid A."/>
        </authorList>
    </citation>
    <scope>NUCLEOTIDE SEQUENCE [LARGE SCALE GENOMIC DNA]</scope>
    <source>
        <strain evidence="5 6">CBS 101986</strain>
    </source>
</reference>
<feature type="chain" id="PRO_5034979529" description="LysM domain-containing protein" evidence="3">
    <location>
        <begin position="24"/>
        <end position="137"/>
    </location>
</feature>
<protein>
    <recommendedName>
        <fullName evidence="4">LysM domain-containing protein</fullName>
    </recommendedName>
</protein>
<dbReference type="EMBL" id="JAACJJ010000060">
    <property type="protein sequence ID" value="KAF5309247.1"/>
    <property type="molecule type" value="Genomic_DNA"/>
</dbReference>
<dbReference type="CDD" id="cd00118">
    <property type="entry name" value="LysM"/>
    <property type="match status" value="2"/>
</dbReference>
<dbReference type="SUPFAM" id="SSF54106">
    <property type="entry name" value="LysM domain"/>
    <property type="match status" value="2"/>
</dbReference>
<dbReference type="Proteomes" id="UP000567179">
    <property type="component" value="Unassembled WGS sequence"/>
</dbReference>
<evidence type="ECO:0000256" key="3">
    <source>
        <dbReference type="SAM" id="SignalP"/>
    </source>
</evidence>
<feature type="signal peptide" evidence="3">
    <location>
        <begin position="1"/>
        <end position="23"/>
    </location>
</feature>
<dbReference type="Pfam" id="PF01476">
    <property type="entry name" value="LysM"/>
    <property type="match status" value="2"/>
</dbReference>
<feature type="domain" description="LysM" evidence="4">
    <location>
        <begin position="86"/>
        <end position="133"/>
    </location>
</feature>
<dbReference type="GO" id="GO:0008061">
    <property type="term" value="F:chitin binding"/>
    <property type="evidence" value="ECO:0007669"/>
    <property type="project" value="UniProtKB-KW"/>
</dbReference>
<dbReference type="Gene3D" id="3.10.350.10">
    <property type="entry name" value="LysM domain"/>
    <property type="match status" value="2"/>
</dbReference>
<dbReference type="PANTHER" id="PTHR34997:SF1">
    <property type="entry name" value="PEPTIDOGLYCAN-BINDING LYSIN DOMAIN"/>
    <property type="match status" value="1"/>
</dbReference>
<dbReference type="InterPro" id="IPR052210">
    <property type="entry name" value="LysM1-like"/>
</dbReference>
<proteinExistence type="predicted"/>
<evidence type="ECO:0000313" key="6">
    <source>
        <dbReference type="Proteomes" id="UP000567179"/>
    </source>
</evidence>
<dbReference type="PROSITE" id="PS51782">
    <property type="entry name" value="LYSM"/>
    <property type="match status" value="2"/>
</dbReference>
<keyword evidence="3" id="KW-0732">Signal</keyword>
<accession>A0A8H5AS48</accession>
<gene>
    <name evidence="5" type="ORF">D9619_012776</name>
</gene>
<organism evidence="5 6">
    <name type="scientific">Psilocybe cf. subviscida</name>
    <dbReference type="NCBI Taxonomy" id="2480587"/>
    <lineage>
        <taxon>Eukaryota</taxon>
        <taxon>Fungi</taxon>
        <taxon>Dikarya</taxon>
        <taxon>Basidiomycota</taxon>
        <taxon>Agaricomycotina</taxon>
        <taxon>Agaricomycetes</taxon>
        <taxon>Agaricomycetidae</taxon>
        <taxon>Agaricales</taxon>
        <taxon>Agaricineae</taxon>
        <taxon>Strophariaceae</taxon>
        <taxon>Psilocybe</taxon>
    </lineage>
</organism>
<dbReference type="SMART" id="SM00257">
    <property type="entry name" value="LysM"/>
    <property type="match status" value="2"/>
</dbReference>
<dbReference type="AlphaFoldDB" id="A0A8H5AS48"/>
<dbReference type="PANTHER" id="PTHR34997">
    <property type="entry name" value="AM15"/>
    <property type="match status" value="1"/>
</dbReference>
<keyword evidence="6" id="KW-1185">Reference proteome</keyword>
<evidence type="ECO:0000259" key="4">
    <source>
        <dbReference type="PROSITE" id="PS51782"/>
    </source>
</evidence>
<comment type="caution">
    <text evidence="5">The sequence shown here is derived from an EMBL/GenBank/DDBJ whole genome shotgun (WGS) entry which is preliminary data.</text>
</comment>
<evidence type="ECO:0000256" key="2">
    <source>
        <dbReference type="ARBA" id="ARBA00023026"/>
    </source>
</evidence>
<dbReference type="InterPro" id="IPR036779">
    <property type="entry name" value="LysM_dom_sf"/>
</dbReference>
<name>A0A8H5AS48_9AGAR</name>
<evidence type="ECO:0000313" key="5">
    <source>
        <dbReference type="EMBL" id="KAF5309247.1"/>
    </source>
</evidence>